<dbReference type="SUPFAM" id="SSF51658">
    <property type="entry name" value="Xylose isomerase-like"/>
    <property type="match status" value="1"/>
</dbReference>
<protein>
    <submittedName>
        <fullName evidence="2">Sugar phosphate isomerase/epimerase</fullName>
    </submittedName>
</protein>
<dbReference type="GO" id="GO:0016853">
    <property type="term" value="F:isomerase activity"/>
    <property type="evidence" value="ECO:0007669"/>
    <property type="project" value="UniProtKB-KW"/>
</dbReference>
<comment type="caution">
    <text evidence="2">The sequence shown here is derived from an EMBL/GenBank/DDBJ whole genome shotgun (WGS) entry which is preliminary data.</text>
</comment>
<evidence type="ECO:0000259" key="1">
    <source>
        <dbReference type="Pfam" id="PF01261"/>
    </source>
</evidence>
<dbReference type="InterPro" id="IPR050312">
    <property type="entry name" value="IolE/XylAMocC-like"/>
</dbReference>
<dbReference type="Pfam" id="PF01261">
    <property type="entry name" value="AP_endonuc_2"/>
    <property type="match status" value="1"/>
</dbReference>
<reference evidence="2 3" key="1">
    <citation type="submission" date="2020-08" db="EMBL/GenBank/DDBJ databases">
        <title>Genomic Encyclopedia of Type Strains, Phase III (KMG-III): the genomes of soil and plant-associated and newly described type strains.</title>
        <authorList>
            <person name="Whitman W."/>
        </authorList>
    </citation>
    <scope>NUCLEOTIDE SEQUENCE [LARGE SCALE GENOMIC DNA]</scope>
    <source>
        <strain evidence="2 3">CECT 7015</strain>
    </source>
</reference>
<dbReference type="PANTHER" id="PTHR12110">
    <property type="entry name" value="HYDROXYPYRUVATE ISOMERASE"/>
    <property type="match status" value="1"/>
</dbReference>
<keyword evidence="2" id="KW-0413">Isomerase</keyword>
<sequence>MGRLYSLSYMTLETSPPKMIEFAAEAGYDLAGIRMMPTLPGGQAFPLMNDPAMLRETLLRIDDTGVKVLDVEIARIDGVSGVELWLPMLEASAKVGARTIVVAGDDPDGARMTETYGLLCDAAAPFGLTINLEFTPWTTLNNAATASRIVTEAARANGEMLIDLIHVARSKTTLADIAAIDPTRMSYFQICDAPPGIPASREELLFTARQERLLPGEGGVDVAGIIAALPDNLIVSVEVPSHSRLAAMGPSEWSKLTLETCRAFMDELDAARTTRPTRAAG</sequence>
<dbReference type="AlphaFoldDB" id="A0A839UAU0"/>
<dbReference type="Gene3D" id="3.20.20.150">
    <property type="entry name" value="Divalent-metal-dependent TIM barrel enzymes"/>
    <property type="match status" value="1"/>
</dbReference>
<organism evidence="2 3">
    <name type="scientific">Phyllobacterium trifolii</name>
    <dbReference type="NCBI Taxonomy" id="300193"/>
    <lineage>
        <taxon>Bacteria</taxon>
        <taxon>Pseudomonadati</taxon>
        <taxon>Pseudomonadota</taxon>
        <taxon>Alphaproteobacteria</taxon>
        <taxon>Hyphomicrobiales</taxon>
        <taxon>Phyllobacteriaceae</taxon>
        <taxon>Phyllobacterium</taxon>
    </lineage>
</organism>
<evidence type="ECO:0000313" key="2">
    <source>
        <dbReference type="EMBL" id="MBB3145409.1"/>
    </source>
</evidence>
<dbReference type="RefSeq" id="WP_183661660.1">
    <property type="nucleotide sequence ID" value="NZ_JACHXN010000004.1"/>
</dbReference>
<evidence type="ECO:0000313" key="3">
    <source>
        <dbReference type="Proteomes" id="UP000554520"/>
    </source>
</evidence>
<dbReference type="EMBL" id="JACHXN010000004">
    <property type="protein sequence ID" value="MBB3145409.1"/>
    <property type="molecule type" value="Genomic_DNA"/>
</dbReference>
<gene>
    <name evidence="2" type="ORF">FHS21_001814</name>
</gene>
<accession>A0A839UAU0</accession>
<dbReference type="Proteomes" id="UP000554520">
    <property type="component" value="Unassembled WGS sequence"/>
</dbReference>
<proteinExistence type="predicted"/>
<dbReference type="InterPro" id="IPR036237">
    <property type="entry name" value="Xyl_isomerase-like_sf"/>
</dbReference>
<name>A0A839UAU0_9HYPH</name>
<dbReference type="InterPro" id="IPR013022">
    <property type="entry name" value="Xyl_isomerase-like_TIM-brl"/>
</dbReference>
<feature type="domain" description="Xylose isomerase-like TIM barrel" evidence="1">
    <location>
        <begin position="20"/>
        <end position="249"/>
    </location>
</feature>
<dbReference type="PANTHER" id="PTHR12110:SF48">
    <property type="entry name" value="BLL3656 PROTEIN"/>
    <property type="match status" value="1"/>
</dbReference>
<keyword evidence="3" id="KW-1185">Reference proteome</keyword>